<keyword evidence="2" id="KW-1003">Cell membrane</keyword>
<keyword evidence="4 8" id="KW-0812">Transmembrane</keyword>
<feature type="transmembrane region" description="Helical" evidence="8">
    <location>
        <begin position="152"/>
        <end position="169"/>
    </location>
</feature>
<organism evidence="9 10">
    <name type="scientific">Novosphingobium mangrovi</name>
    <name type="common">ex Huang et al. 2023</name>
    <dbReference type="NCBI Taxonomy" id="2976432"/>
    <lineage>
        <taxon>Bacteria</taxon>
        <taxon>Pseudomonadati</taxon>
        <taxon>Pseudomonadota</taxon>
        <taxon>Alphaproteobacteria</taxon>
        <taxon>Sphingomonadales</taxon>
        <taxon>Sphingomonadaceae</taxon>
        <taxon>Novosphingobium</taxon>
    </lineage>
</organism>
<proteinExistence type="inferred from homology"/>
<evidence type="ECO:0000256" key="3">
    <source>
        <dbReference type="ARBA" id="ARBA00022679"/>
    </source>
</evidence>
<evidence type="ECO:0000256" key="4">
    <source>
        <dbReference type="ARBA" id="ARBA00022692"/>
    </source>
</evidence>
<dbReference type="EMBL" id="JANZXA010000010">
    <property type="protein sequence ID" value="MCT2400781.1"/>
    <property type="molecule type" value="Genomic_DNA"/>
</dbReference>
<sequence>MDNPAMALQNHAIMGDFLKTMDWLGRARAFGYLRLLALLNVAMLVLLVATSQGGIDRNGFLLGSDFISFWTSGRMLHHGGAVYDTAAHIAAQREFFASGDSYTAFFYPPSFLPLCWPLGLTGYFPALAAWLLATGAFYVLTVRQWWRQAVPAVPLWLLVLAFPAMPIVMTHGQTSFLVAGLLGLGAWLVPSRPVLAGVLFGLATIKPQFGPLVPLALLLTHEWKVIASAAITALALAGLAALAFEPGIWAEWLAASGRAQAAMEAGAVPFGKMVSTFAAARLLGAPAAVAYGLQVAVALTVVLAIAYLCRLGAWSAGLGATVLAGAPLVTPFVLDYDLVLIAFPLLYLAGEGLRTGFRDWEKLGLLLAFVVPVFARPLALKASIPVTPLVLLLLFALIVSRSAADARSERHAQQRT</sequence>
<keyword evidence="6 8" id="KW-0472">Membrane</keyword>
<gene>
    <name evidence="9" type="ORF">NZK81_14595</name>
</gene>
<reference evidence="9" key="1">
    <citation type="submission" date="2022-09" db="EMBL/GenBank/DDBJ databases">
        <title>Novosphingobium sp. Nov., a polycyclic aromatic hydrocarbon-degrading bacterium isolated form mangrove sediments in HongKong.</title>
        <authorList>
            <person name="Hu Z."/>
        </authorList>
    </citation>
    <scope>NUCLEOTIDE SEQUENCE</scope>
    <source>
        <strain evidence="9">HK4-1</strain>
    </source>
</reference>
<evidence type="ECO:0000256" key="7">
    <source>
        <dbReference type="ARBA" id="ARBA00024033"/>
    </source>
</evidence>
<dbReference type="InterPro" id="IPR018584">
    <property type="entry name" value="GT87"/>
</dbReference>
<feature type="transmembrane region" description="Helical" evidence="8">
    <location>
        <begin position="29"/>
        <end position="49"/>
    </location>
</feature>
<evidence type="ECO:0000256" key="1">
    <source>
        <dbReference type="ARBA" id="ARBA00004651"/>
    </source>
</evidence>
<evidence type="ECO:0000256" key="2">
    <source>
        <dbReference type="ARBA" id="ARBA00022475"/>
    </source>
</evidence>
<keyword evidence="3" id="KW-0808">Transferase</keyword>
<comment type="caution">
    <text evidence="9">The sequence shown here is derived from an EMBL/GenBank/DDBJ whole genome shotgun (WGS) entry which is preliminary data.</text>
</comment>
<name>A0ABT2I7J8_9SPHN</name>
<evidence type="ECO:0000256" key="8">
    <source>
        <dbReference type="SAM" id="Phobius"/>
    </source>
</evidence>
<evidence type="ECO:0000256" key="5">
    <source>
        <dbReference type="ARBA" id="ARBA00022989"/>
    </source>
</evidence>
<evidence type="ECO:0000313" key="10">
    <source>
        <dbReference type="Proteomes" id="UP001165583"/>
    </source>
</evidence>
<feature type="transmembrane region" description="Helical" evidence="8">
    <location>
        <begin position="282"/>
        <end position="308"/>
    </location>
</feature>
<feature type="transmembrane region" description="Helical" evidence="8">
    <location>
        <begin position="120"/>
        <end position="140"/>
    </location>
</feature>
<keyword evidence="10" id="KW-1185">Reference proteome</keyword>
<accession>A0ABT2I7J8</accession>
<protein>
    <submittedName>
        <fullName evidence="9">DUF2029 domain-containing protein</fullName>
    </submittedName>
</protein>
<comment type="similarity">
    <text evidence="7">Belongs to the glycosyltransferase 87 family.</text>
</comment>
<dbReference type="RefSeq" id="WP_260046875.1">
    <property type="nucleotide sequence ID" value="NZ_JANZXA010000010.1"/>
</dbReference>
<feature type="transmembrane region" description="Helical" evidence="8">
    <location>
        <begin position="386"/>
        <end position="404"/>
    </location>
</feature>
<keyword evidence="5 8" id="KW-1133">Transmembrane helix</keyword>
<dbReference type="Pfam" id="PF09594">
    <property type="entry name" value="GT87"/>
    <property type="match status" value="1"/>
</dbReference>
<feature type="transmembrane region" description="Helical" evidence="8">
    <location>
        <begin position="225"/>
        <end position="244"/>
    </location>
</feature>
<dbReference type="Proteomes" id="UP001165583">
    <property type="component" value="Unassembled WGS sequence"/>
</dbReference>
<evidence type="ECO:0000256" key="6">
    <source>
        <dbReference type="ARBA" id="ARBA00023136"/>
    </source>
</evidence>
<comment type="subcellular location">
    <subcellularLocation>
        <location evidence="1">Cell membrane</location>
        <topology evidence="1">Multi-pass membrane protein</topology>
    </subcellularLocation>
</comment>
<evidence type="ECO:0000313" key="9">
    <source>
        <dbReference type="EMBL" id="MCT2400781.1"/>
    </source>
</evidence>